<dbReference type="AlphaFoldDB" id="A0A8J3JR08"/>
<accession>A0A8J3JR08</accession>
<reference evidence="2 3" key="1">
    <citation type="submission" date="2021-01" db="EMBL/GenBank/DDBJ databases">
        <title>Whole genome shotgun sequence of Catellatospora bangladeshensis NBRC 107357.</title>
        <authorList>
            <person name="Komaki H."/>
            <person name="Tamura T."/>
        </authorList>
    </citation>
    <scope>NUCLEOTIDE SEQUENCE [LARGE SCALE GENOMIC DNA]</scope>
    <source>
        <strain evidence="2 3">NBRC 107357</strain>
    </source>
</reference>
<keyword evidence="1" id="KW-0732">Signal</keyword>
<evidence type="ECO:0008006" key="4">
    <source>
        <dbReference type="Google" id="ProtNLM"/>
    </source>
</evidence>
<evidence type="ECO:0000256" key="1">
    <source>
        <dbReference type="SAM" id="SignalP"/>
    </source>
</evidence>
<dbReference type="Proteomes" id="UP000601223">
    <property type="component" value="Unassembled WGS sequence"/>
</dbReference>
<feature type="chain" id="PRO_5038384964" description="DUF4148 domain-containing protein" evidence="1">
    <location>
        <begin position="18"/>
        <end position="112"/>
    </location>
</feature>
<organism evidence="2 3">
    <name type="scientific">Catellatospora bangladeshensis</name>
    <dbReference type="NCBI Taxonomy" id="310355"/>
    <lineage>
        <taxon>Bacteria</taxon>
        <taxon>Bacillati</taxon>
        <taxon>Actinomycetota</taxon>
        <taxon>Actinomycetes</taxon>
        <taxon>Micromonosporales</taxon>
        <taxon>Micromonosporaceae</taxon>
        <taxon>Catellatospora</taxon>
    </lineage>
</organism>
<sequence length="112" mass="11404">MAAVAATIALSAAACGSATETPAAAPQTTAQAAATPAAKAAAKISANTATEDQITAALRGAGVANPGHWAEEVMEYRPYDSTDTNMDRLRQKLAKYNPGADTMSKILSVLQP</sequence>
<dbReference type="EMBL" id="BONF01000029">
    <property type="protein sequence ID" value="GIF83520.1"/>
    <property type="molecule type" value="Genomic_DNA"/>
</dbReference>
<comment type="caution">
    <text evidence="2">The sequence shown here is derived from an EMBL/GenBank/DDBJ whole genome shotgun (WGS) entry which is preliminary data.</text>
</comment>
<evidence type="ECO:0000313" key="3">
    <source>
        <dbReference type="Proteomes" id="UP000601223"/>
    </source>
</evidence>
<evidence type="ECO:0000313" key="2">
    <source>
        <dbReference type="EMBL" id="GIF83520.1"/>
    </source>
</evidence>
<protein>
    <recommendedName>
        <fullName evidence="4">DUF4148 domain-containing protein</fullName>
    </recommendedName>
</protein>
<keyword evidence="3" id="KW-1185">Reference proteome</keyword>
<name>A0A8J3JR08_9ACTN</name>
<gene>
    <name evidence="2" type="ORF">Cba03nite_48690</name>
</gene>
<proteinExistence type="predicted"/>
<feature type="signal peptide" evidence="1">
    <location>
        <begin position="1"/>
        <end position="17"/>
    </location>
</feature>